<dbReference type="PRINTS" id="PR00420">
    <property type="entry name" value="RNGMNOXGNASE"/>
</dbReference>
<feature type="domain" description="FAD-binding" evidence="5">
    <location>
        <begin position="8"/>
        <end position="380"/>
    </location>
</feature>
<dbReference type="SUPFAM" id="SSF54373">
    <property type="entry name" value="FAD-linked reductases, C-terminal domain"/>
    <property type="match status" value="1"/>
</dbReference>
<evidence type="ECO:0000256" key="4">
    <source>
        <dbReference type="ARBA" id="ARBA00023002"/>
    </source>
</evidence>
<dbReference type="InterPro" id="IPR050641">
    <property type="entry name" value="RIFMO-like"/>
</dbReference>
<dbReference type="Gene3D" id="3.30.9.10">
    <property type="entry name" value="D-Amino Acid Oxidase, subunit A, domain 2"/>
    <property type="match status" value="1"/>
</dbReference>
<keyword evidence="8" id="KW-1185">Reference proteome</keyword>
<evidence type="ECO:0000259" key="5">
    <source>
        <dbReference type="Pfam" id="PF01494"/>
    </source>
</evidence>
<dbReference type="GO" id="GO:0071949">
    <property type="term" value="F:FAD binding"/>
    <property type="evidence" value="ECO:0007669"/>
    <property type="project" value="InterPro"/>
</dbReference>
<keyword evidence="2" id="KW-0285">Flavoprotein</keyword>
<sequence>MAEFPESVDVVIVGAGPVGVLLAYQFARFGCRPFIIEQEDKTLLDPYGRACTLWPRTIELLDQLDLAERLLQAGVITRTSLHFHELGTPSKGRLDVWKPDGQARWFSFVVASLTEFNATCRRHILQICRLIEEEFTLALEEYGHELRMRHAIESFTIGEEAGNEYPIRVHVRDLAHDRVTQIKTRYLIGADGGKSTVRKLASISFDGENTSKRWIRMDARVKTNMPNPRSLNSIASRSHGQILWCPNDNGLTRIGYVFSPALLEKYGGVEGVTLEVAIEEAKEALQPFEVEFESVEWFTIYGIGQRIAGRFSNEGNRVFLAGDACHTHSSGSAQGLNTGIHDAVNLAWKLALHIRGIAQDSLLASYDEERRPVVQQVIDNDKTISMLISGEYPPRFQGRTESTRDILTEWFDDMNMQAFTLGLVPNLINREANGPSRATVNPGERGPDVYLTSIGYESVLHEEWAEARLTTYYYAELSFPAQAFKWFTIPSVAGNGGQEVLGTIPKGKVYFDEGVKAHEIYGVDIYKGAVVVFRPDGWVGTVVELNENGVDGLIAYFDLILKQGK</sequence>
<keyword evidence="3" id="KW-0274">FAD</keyword>
<dbReference type="Gene3D" id="3.40.30.20">
    <property type="match status" value="1"/>
</dbReference>
<dbReference type="InterPro" id="IPR036249">
    <property type="entry name" value="Thioredoxin-like_sf"/>
</dbReference>
<dbReference type="InterPro" id="IPR002938">
    <property type="entry name" value="FAD-bd"/>
</dbReference>
<organism evidence="7 8">
    <name type="scientific">Paramarasmius palmivorus</name>
    <dbReference type="NCBI Taxonomy" id="297713"/>
    <lineage>
        <taxon>Eukaryota</taxon>
        <taxon>Fungi</taxon>
        <taxon>Dikarya</taxon>
        <taxon>Basidiomycota</taxon>
        <taxon>Agaricomycotina</taxon>
        <taxon>Agaricomycetes</taxon>
        <taxon>Agaricomycetidae</taxon>
        <taxon>Agaricales</taxon>
        <taxon>Marasmiineae</taxon>
        <taxon>Marasmiaceae</taxon>
        <taxon>Paramarasmius</taxon>
    </lineage>
</organism>
<dbReference type="GO" id="GO:0016709">
    <property type="term" value="F:oxidoreductase activity, acting on paired donors, with incorporation or reduction of molecular oxygen, NAD(P)H as one donor, and incorporation of one atom of oxygen"/>
    <property type="evidence" value="ECO:0007669"/>
    <property type="project" value="UniProtKB-ARBA"/>
</dbReference>
<feature type="domain" description="Phenol hydroxylase-like C-terminal dimerisation" evidence="6">
    <location>
        <begin position="508"/>
        <end position="562"/>
    </location>
</feature>
<evidence type="ECO:0000256" key="3">
    <source>
        <dbReference type="ARBA" id="ARBA00022827"/>
    </source>
</evidence>
<evidence type="ECO:0000256" key="2">
    <source>
        <dbReference type="ARBA" id="ARBA00022630"/>
    </source>
</evidence>
<accession>A0AAW0BB76</accession>
<dbReference type="PANTHER" id="PTHR43004">
    <property type="entry name" value="TRK SYSTEM POTASSIUM UPTAKE PROTEIN"/>
    <property type="match status" value="1"/>
</dbReference>
<dbReference type="InterPro" id="IPR036188">
    <property type="entry name" value="FAD/NAD-bd_sf"/>
</dbReference>
<dbReference type="Gene3D" id="3.50.50.60">
    <property type="entry name" value="FAD/NAD(P)-binding domain"/>
    <property type="match status" value="1"/>
</dbReference>
<protein>
    <submittedName>
        <fullName evidence="7">Uncharacterized protein</fullName>
    </submittedName>
</protein>
<reference evidence="7 8" key="1">
    <citation type="submission" date="2024-01" db="EMBL/GenBank/DDBJ databases">
        <title>A draft genome for a cacao thread blight-causing isolate of Paramarasmius palmivorus.</title>
        <authorList>
            <person name="Baruah I.K."/>
            <person name="Bukari Y."/>
            <person name="Amoako-Attah I."/>
            <person name="Meinhardt L.W."/>
            <person name="Bailey B.A."/>
            <person name="Cohen S.P."/>
        </authorList>
    </citation>
    <scope>NUCLEOTIDE SEQUENCE [LARGE SCALE GENOMIC DNA]</scope>
    <source>
        <strain evidence="7 8">GH-12</strain>
    </source>
</reference>
<evidence type="ECO:0000256" key="1">
    <source>
        <dbReference type="ARBA" id="ARBA00007801"/>
    </source>
</evidence>
<gene>
    <name evidence="7" type="ORF">VNI00_016915</name>
</gene>
<dbReference type="InterPro" id="IPR038220">
    <property type="entry name" value="PHOX_C_sf"/>
</dbReference>
<dbReference type="SUPFAM" id="SSF52833">
    <property type="entry name" value="Thioredoxin-like"/>
    <property type="match status" value="1"/>
</dbReference>
<comment type="similarity">
    <text evidence="1">Belongs to the PheA/TfdB FAD monooxygenase family.</text>
</comment>
<name>A0AAW0BB76_9AGAR</name>
<dbReference type="Pfam" id="PF07976">
    <property type="entry name" value="Phe_hydrox_dim"/>
    <property type="match status" value="1"/>
</dbReference>
<proteinExistence type="inferred from homology"/>
<evidence type="ECO:0000259" key="6">
    <source>
        <dbReference type="Pfam" id="PF07976"/>
    </source>
</evidence>
<comment type="caution">
    <text evidence="7">The sequence shown here is derived from an EMBL/GenBank/DDBJ whole genome shotgun (WGS) entry which is preliminary data.</text>
</comment>
<dbReference type="Proteomes" id="UP001383192">
    <property type="component" value="Unassembled WGS sequence"/>
</dbReference>
<dbReference type="InterPro" id="IPR012941">
    <property type="entry name" value="Phe_hydrox_C_dim_dom"/>
</dbReference>
<keyword evidence="4" id="KW-0560">Oxidoreductase</keyword>
<evidence type="ECO:0000313" key="7">
    <source>
        <dbReference type="EMBL" id="KAK7022834.1"/>
    </source>
</evidence>
<dbReference type="AlphaFoldDB" id="A0AAW0BB76"/>
<evidence type="ECO:0000313" key="8">
    <source>
        <dbReference type="Proteomes" id="UP001383192"/>
    </source>
</evidence>
<dbReference type="SUPFAM" id="SSF51905">
    <property type="entry name" value="FAD/NAD(P)-binding domain"/>
    <property type="match status" value="1"/>
</dbReference>
<dbReference type="Pfam" id="PF01494">
    <property type="entry name" value="FAD_binding_3"/>
    <property type="match status" value="1"/>
</dbReference>
<dbReference type="PANTHER" id="PTHR43004:SF5">
    <property type="entry name" value="FAD-BINDING DOMAIN-CONTAINING PROTEIN"/>
    <property type="match status" value="1"/>
</dbReference>
<dbReference type="EMBL" id="JAYKXP010000146">
    <property type="protein sequence ID" value="KAK7022834.1"/>
    <property type="molecule type" value="Genomic_DNA"/>
</dbReference>